<comment type="caution">
    <text evidence="5">The sequence shown here is derived from an EMBL/GenBank/DDBJ whole genome shotgun (WGS) entry which is preliminary data.</text>
</comment>
<sequence length="209" mass="23326">MSLHTDPLEQEDQDAIVLDARSGDLESLKEIFSTLIHPKLIPTCQDAETHVTPLHMAAANGHVEVVKYLLEMVKENAPEQLTSFVNRQNDTGNTALHWASLNGNLEVVKVLCGDFESDPFIKNAFGHDSFFEAENNGREELEDFLLKKYDIAPADKESQDSKVGVKEGTEIEQVTREAELAAQQKEHEKNGETETLAPDVKNLDIRNSN</sequence>
<organism evidence="5 6">
    <name type="scientific">Zygosaccharomyces rouxii</name>
    <dbReference type="NCBI Taxonomy" id="4956"/>
    <lineage>
        <taxon>Eukaryota</taxon>
        <taxon>Fungi</taxon>
        <taxon>Dikarya</taxon>
        <taxon>Ascomycota</taxon>
        <taxon>Saccharomycotina</taxon>
        <taxon>Saccharomycetes</taxon>
        <taxon>Saccharomycetales</taxon>
        <taxon>Saccharomycetaceae</taxon>
        <taxon>Zygosaccharomyces</taxon>
    </lineage>
</organism>
<dbReference type="PANTHER" id="PTHR24126:SF14">
    <property type="entry name" value="ANK_REP_REGION DOMAIN-CONTAINING PROTEIN"/>
    <property type="match status" value="1"/>
</dbReference>
<evidence type="ECO:0000256" key="4">
    <source>
        <dbReference type="SAM" id="MobiDB-lite"/>
    </source>
</evidence>
<evidence type="ECO:0000256" key="3">
    <source>
        <dbReference type="PROSITE-ProRule" id="PRU00023"/>
    </source>
</evidence>
<dbReference type="PANTHER" id="PTHR24126">
    <property type="entry name" value="ANKYRIN REPEAT, PH AND SEC7 DOMAIN CONTAINING PROTEIN SECG-RELATED"/>
    <property type="match status" value="1"/>
</dbReference>
<evidence type="ECO:0000256" key="2">
    <source>
        <dbReference type="ARBA" id="ARBA00023043"/>
    </source>
</evidence>
<dbReference type="PROSITE" id="PS50088">
    <property type="entry name" value="ANK_REPEAT"/>
    <property type="match status" value="2"/>
</dbReference>
<evidence type="ECO:0000256" key="1">
    <source>
        <dbReference type="ARBA" id="ARBA00022737"/>
    </source>
</evidence>
<dbReference type="AlphaFoldDB" id="A0A1Q3AFW3"/>
<feature type="compositionally biased region" description="Basic and acidic residues" evidence="4">
    <location>
        <begin position="181"/>
        <end position="192"/>
    </location>
</feature>
<dbReference type="SUPFAM" id="SSF48403">
    <property type="entry name" value="Ankyrin repeat"/>
    <property type="match status" value="1"/>
</dbReference>
<evidence type="ECO:0000313" key="6">
    <source>
        <dbReference type="Proteomes" id="UP000187013"/>
    </source>
</evidence>
<keyword evidence="2 3" id="KW-0040">ANK repeat</keyword>
<dbReference type="Pfam" id="PF12796">
    <property type="entry name" value="Ank_2"/>
    <property type="match status" value="1"/>
</dbReference>
<dbReference type="InterPro" id="IPR002110">
    <property type="entry name" value="Ankyrin_rpt"/>
</dbReference>
<dbReference type="Gene3D" id="1.25.40.20">
    <property type="entry name" value="Ankyrin repeat-containing domain"/>
    <property type="match status" value="1"/>
</dbReference>
<dbReference type="SMART" id="SM00248">
    <property type="entry name" value="ANK"/>
    <property type="match status" value="2"/>
</dbReference>
<feature type="region of interest" description="Disordered" evidence="4">
    <location>
        <begin position="181"/>
        <end position="209"/>
    </location>
</feature>
<feature type="repeat" description="ANK" evidence="3">
    <location>
        <begin position="91"/>
        <end position="111"/>
    </location>
</feature>
<reference evidence="5 6" key="1">
    <citation type="submission" date="2016-08" db="EMBL/GenBank/DDBJ databases">
        <title>Draft genome sequence of allopolyploid Zygosaccharomyces rouxii.</title>
        <authorList>
            <person name="Watanabe J."/>
            <person name="Uehara K."/>
            <person name="Mogi Y."/>
            <person name="Tsukioka Y."/>
        </authorList>
    </citation>
    <scope>NUCLEOTIDE SEQUENCE [LARGE SCALE GENOMIC DNA]</scope>
    <source>
        <strain evidence="5 6">NBRC 110957</strain>
    </source>
</reference>
<dbReference type="InterPro" id="IPR036770">
    <property type="entry name" value="Ankyrin_rpt-contain_sf"/>
</dbReference>
<dbReference type="Proteomes" id="UP000187013">
    <property type="component" value="Unassembled WGS sequence"/>
</dbReference>
<name>A0A1Q3AFW3_ZYGRO</name>
<dbReference type="OrthoDB" id="10057496at2759"/>
<gene>
    <name evidence="5" type="ORF">ZYGR_0AN00560</name>
</gene>
<proteinExistence type="predicted"/>
<keyword evidence="1" id="KW-0677">Repeat</keyword>
<evidence type="ECO:0000313" key="5">
    <source>
        <dbReference type="EMBL" id="GAV54588.1"/>
    </source>
</evidence>
<dbReference type="EMBL" id="BDGX01000040">
    <property type="protein sequence ID" value="GAV54588.1"/>
    <property type="molecule type" value="Genomic_DNA"/>
</dbReference>
<accession>A0A1Q3AFW3</accession>
<protein>
    <submittedName>
        <fullName evidence="5">Uncharacterized protein</fullName>
    </submittedName>
</protein>
<dbReference type="PROSITE" id="PS50297">
    <property type="entry name" value="ANK_REP_REGION"/>
    <property type="match status" value="2"/>
</dbReference>
<feature type="repeat" description="ANK" evidence="3">
    <location>
        <begin position="49"/>
        <end position="71"/>
    </location>
</feature>